<dbReference type="GeneID" id="42569215"/>
<organism evidence="1 2">
    <name type="scientific">Methanosarcina barkeri 3</name>
    <dbReference type="NCBI Taxonomy" id="1434107"/>
    <lineage>
        <taxon>Archaea</taxon>
        <taxon>Methanobacteriati</taxon>
        <taxon>Methanobacteriota</taxon>
        <taxon>Stenosarchaea group</taxon>
        <taxon>Methanomicrobia</taxon>
        <taxon>Methanosarcinales</taxon>
        <taxon>Methanosarcinaceae</taxon>
        <taxon>Methanosarcina</taxon>
    </lineage>
</organism>
<accession>A0A0E3SKD9</accession>
<dbReference type="AlphaFoldDB" id="A0A0E3SKD9"/>
<evidence type="ECO:0000313" key="2">
    <source>
        <dbReference type="Proteomes" id="UP000033066"/>
    </source>
</evidence>
<protein>
    <submittedName>
        <fullName evidence="1">Uncharacterized protein</fullName>
    </submittedName>
</protein>
<dbReference type="KEGG" id="mbak:MSBR3_0380"/>
<dbReference type="Proteomes" id="UP000033066">
    <property type="component" value="Chromosome"/>
</dbReference>
<reference evidence="1" key="1">
    <citation type="submission" date="2014-07" db="EMBL/GenBank/DDBJ databases">
        <title>Methanogenic archaea and the global carbon cycle.</title>
        <authorList>
            <person name="Henriksen J.R."/>
            <person name="Luke J."/>
            <person name="Reinhart S."/>
            <person name="Benedict M.N."/>
            <person name="Youngblut N.D."/>
            <person name="Metcalf M.E."/>
            <person name="Whitaker R.J."/>
            <person name="Metcalf W.W."/>
        </authorList>
    </citation>
    <scope>NUCLEOTIDE SEQUENCE [LARGE SCALE GENOMIC DNA]</scope>
    <source>
        <strain evidence="1">3</strain>
    </source>
</reference>
<dbReference type="HOGENOM" id="CLU_2766027_0_0_2"/>
<proteinExistence type="predicted"/>
<name>A0A0E3SKD9_METBA</name>
<dbReference type="PATRIC" id="fig|1434107.4.peg.503"/>
<gene>
    <name evidence="1" type="ORF">MSBR3_0380</name>
</gene>
<dbReference type="RefSeq" id="WP_155396663.1">
    <property type="nucleotide sequence ID" value="NZ_CP009517.1"/>
</dbReference>
<keyword evidence="2" id="KW-1185">Reference proteome</keyword>
<evidence type="ECO:0000313" key="1">
    <source>
        <dbReference type="EMBL" id="AKB80958.1"/>
    </source>
</evidence>
<dbReference type="EMBL" id="CP009517">
    <property type="protein sequence ID" value="AKB80958.1"/>
    <property type="molecule type" value="Genomic_DNA"/>
</dbReference>
<sequence length="69" mass="7870">MLSARYAKKIQKNSNRGLEIDSCHAFFEPCSLNGFQRVFLQSGGADGRTFLQVSMMLFSYMPVPYLYHA</sequence>